<evidence type="ECO:0000256" key="2">
    <source>
        <dbReference type="ARBA" id="ARBA00006293"/>
    </source>
</evidence>
<feature type="transmembrane region" description="Helical" evidence="6">
    <location>
        <begin position="209"/>
        <end position="231"/>
    </location>
</feature>
<proteinExistence type="inferred from homology"/>
<evidence type="ECO:0000256" key="5">
    <source>
        <dbReference type="ARBA" id="ARBA00023136"/>
    </source>
</evidence>
<accession>A0AAU9JAL5</accession>
<evidence type="ECO:0000256" key="6">
    <source>
        <dbReference type="SAM" id="Phobius"/>
    </source>
</evidence>
<evidence type="ECO:0000256" key="1">
    <source>
        <dbReference type="ARBA" id="ARBA00004141"/>
    </source>
</evidence>
<dbReference type="AlphaFoldDB" id="A0AAU9JAL5"/>
<feature type="transmembrane region" description="Helical" evidence="6">
    <location>
        <begin position="59"/>
        <end position="78"/>
    </location>
</feature>
<dbReference type="PANTHER" id="PTHR12841:SF6">
    <property type="entry name" value="PROTEIN UNC-50 HOMOLOG"/>
    <property type="match status" value="1"/>
</dbReference>
<comment type="subcellular location">
    <subcellularLocation>
        <location evidence="1">Membrane</location>
        <topology evidence="1">Multi-pass membrane protein</topology>
    </subcellularLocation>
</comment>
<dbReference type="InterPro" id="IPR007881">
    <property type="entry name" value="UNC-50"/>
</dbReference>
<protein>
    <recommendedName>
        <fullName evidence="9">UNC-50 family protein</fullName>
    </recommendedName>
</protein>
<dbReference type="GO" id="GO:0000139">
    <property type="term" value="C:Golgi membrane"/>
    <property type="evidence" value="ECO:0007669"/>
    <property type="project" value="TreeGrafter"/>
</dbReference>
<feature type="transmembrane region" description="Helical" evidence="6">
    <location>
        <begin position="90"/>
        <end position="111"/>
    </location>
</feature>
<dbReference type="Pfam" id="PF05216">
    <property type="entry name" value="UNC-50"/>
    <property type="match status" value="1"/>
</dbReference>
<name>A0AAU9JAL5_9CILI</name>
<evidence type="ECO:0008006" key="9">
    <source>
        <dbReference type="Google" id="ProtNLM"/>
    </source>
</evidence>
<evidence type="ECO:0000313" key="7">
    <source>
        <dbReference type="EMBL" id="CAG9325179.1"/>
    </source>
</evidence>
<gene>
    <name evidence="7" type="ORF">BSTOLATCC_MIC37925</name>
</gene>
<evidence type="ECO:0000313" key="8">
    <source>
        <dbReference type="Proteomes" id="UP001162131"/>
    </source>
</evidence>
<reference evidence="7" key="1">
    <citation type="submission" date="2021-09" db="EMBL/GenBank/DDBJ databases">
        <authorList>
            <consortium name="AG Swart"/>
            <person name="Singh M."/>
            <person name="Singh A."/>
            <person name="Seah K."/>
            <person name="Emmerich C."/>
        </authorList>
    </citation>
    <scope>NUCLEOTIDE SEQUENCE</scope>
    <source>
        <strain evidence="7">ATCC30299</strain>
    </source>
</reference>
<dbReference type="Proteomes" id="UP001162131">
    <property type="component" value="Unassembled WGS sequence"/>
</dbReference>
<comment type="caution">
    <text evidence="7">The sequence shown here is derived from an EMBL/GenBank/DDBJ whole genome shotgun (WGS) entry which is preliminary data.</text>
</comment>
<dbReference type="EMBL" id="CAJZBQ010000037">
    <property type="protein sequence ID" value="CAG9325179.1"/>
    <property type="molecule type" value="Genomic_DNA"/>
</dbReference>
<evidence type="ECO:0000256" key="4">
    <source>
        <dbReference type="ARBA" id="ARBA00022989"/>
    </source>
</evidence>
<keyword evidence="4 6" id="KW-1133">Transmembrane helix</keyword>
<dbReference type="PANTHER" id="PTHR12841">
    <property type="entry name" value="PROTEIN UNC-50 HOMOLOG"/>
    <property type="match status" value="1"/>
</dbReference>
<evidence type="ECO:0000256" key="3">
    <source>
        <dbReference type="ARBA" id="ARBA00022692"/>
    </source>
</evidence>
<feature type="transmembrane region" description="Helical" evidence="6">
    <location>
        <begin position="168"/>
        <end position="188"/>
    </location>
</feature>
<keyword evidence="3 6" id="KW-0812">Transmembrane</keyword>
<comment type="similarity">
    <text evidence="2">Belongs to the unc-50 family.</text>
</comment>
<sequence length="235" mass="26940">MEYQNSVKDYIKRATNIKQMDVNSTVCQMLYICFAPQKLARLTAMRKTAKNQWARDDPAFVVMLMLGLTVASFCYALTFNKDGFFGIFRTIFYCVCVYFLGLGAVISYVNLRIAENHLKEKNSRYSGAAGKLEWLYCFDIHCNSFLPVFLIVYVLQYFFLPLLVMENFFSVCLANFLVIGSFCYYHYLTCQGFGTLPFLKNTEIYLAPILGLIPLGVICIALRINLTTAIISMHF</sequence>
<organism evidence="7 8">
    <name type="scientific">Blepharisma stoltei</name>
    <dbReference type="NCBI Taxonomy" id="1481888"/>
    <lineage>
        <taxon>Eukaryota</taxon>
        <taxon>Sar</taxon>
        <taxon>Alveolata</taxon>
        <taxon>Ciliophora</taxon>
        <taxon>Postciliodesmatophora</taxon>
        <taxon>Heterotrichea</taxon>
        <taxon>Heterotrichida</taxon>
        <taxon>Blepharismidae</taxon>
        <taxon>Blepharisma</taxon>
    </lineage>
</organism>
<keyword evidence="5 6" id="KW-0472">Membrane</keyword>
<keyword evidence="8" id="KW-1185">Reference proteome</keyword>